<keyword evidence="2" id="KW-1185">Reference proteome</keyword>
<evidence type="ECO:0000313" key="2">
    <source>
        <dbReference type="Proteomes" id="UP001055811"/>
    </source>
</evidence>
<comment type="caution">
    <text evidence="1">The sequence shown here is derived from an EMBL/GenBank/DDBJ whole genome shotgun (WGS) entry which is preliminary data.</text>
</comment>
<sequence length="317" mass="36127">MSLLNDHQKVFLKQARVHLLDTEPFDDAFGPKGKRKRPKVVASDYEALAKRADGSQDAFEEKHGDDPVDANADGFRDLVRHTMFEKGQSKRIWGELYKVIDSSDVVIQVLDARDPQGTRCHHLEKHLKEHCKHKHMILLLNKVSDKDLETVYVETSIYMFASHLYWDLWDLIQKISMKEDELPTAKQYEISISHGEVVSSYCMHCDNIICHSGKHQKVKIHGRLRLYKAVKDEEFDYVSAITSNKKDEELEMGGGGAFVPNKKVKPNIETDDGITPLLSAVAAGSLPCLELLIQLSSSYTSKLVINMMIMEMKSWKK</sequence>
<gene>
    <name evidence="1" type="ORF">L2E82_40295</name>
</gene>
<proteinExistence type="predicted"/>
<evidence type="ECO:0000313" key="1">
    <source>
        <dbReference type="EMBL" id="KAI3710512.1"/>
    </source>
</evidence>
<dbReference type="EMBL" id="CM042015">
    <property type="protein sequence ID" value="KAI3710512.1"/>
    <property type="molecule type" value="Genomic_DNA"/>
</dbReference>
<organism evidence="1 2">
    <name type="scientific">Cichorium intybus</name>
    <name type="common">Chicory</name>
    <dbReference type="NCBI Taxonomy" id="13427"/>
    <lineage>
        <taxon>Eukaryota</taxon>
        <taxon>Viridiplantae</taxon>
        <taxon>Streptophyta</taxon>
        <taxon>Embryophyta</taxon>
        <taxon>Tracheophyta</taxon>
        <taxon>Spermatophyta</taxon>
        <taxon>Magnoliopsida</taxon>
        <taxon>eudicotyledons</taxon>
        <taxon>Gunneridae</taxon>
        <taxon>Pentapetalae</taxon>
        <taxon>asterids</taxon>
        <taxon>campanulids</taxon>
        <taxon>Asterales</taxon>
        <taxon>Asteraceae</taxon>
        <taxon>Cichorioideae</taxon>
        <taxon>Cichorieae</taxon>
        <taxon>Cichoriinae</taxon>
        <taxon>Cichorium</taxon>
    </lineage>
</organism>
<accession>A0ACB9AJY7</accession>
<reference evidence="2" key="1">
    <citation type="journal article" date="2022" name="Mol. Ecol. Resour.">
        <title>The genomes of chicory, endive, great burdock and yacon provide insights into Asteraceae palaeo-polyploidization history and plant inulin production.</title>
        <authorList>
            <person name="Fan W."/>
            <person name="Wang S."/>
            <person name="Wang H."/>
            <person name="Wang A."/>
            <person name="Jiang F."/>
            <person name="Liu H."/>
            <person name="Zhao H."/>
            <person name="Xu D."/>
            <person name="Zhang Y."/>
        </authorList>
    </citation>
    <scope>NUCLEOTIDE SEQUENCE [LARGE SCALE GENOMIC DNA]</scope>
    <source>
        <strain evidence="2">cv. Punajuju</strain>
    </source>
</reference>
<name>A0ACB9AJY7_CICIN</name>
<reference evidence="1 2" key="2">
    <citation type="journal article" date="2022" name="Mol. Ecol. Resour.">
        <title>The genomes of chicory, endive, great burdock and yacon provide insights into Asteraceae paleo-polyploidization history and plant inulin production.</title>
        <authorList>
            <person name="Fan W."/>
            <person name="Wang S."/>
            <person name="Wang H."/>
            <person name="Wang A."/>
            <person name="Jiang F."/>
            <person name="Liu H."/>
            <person name="Zhao H."/>
            <person name="Xu D."/>
            <person name="Zhang Y."/>
        </authorList>
    </citation>
    <scope>NUCLEOTIDE SEQUENCE [LARGE SCALE GENOMIC DNA]</scope>
    <source>
        <strain evidence="2">cv. Punajuju</strain>
        <tissue evidence="1">Leaves</tissue>
    </source>
</reference>
<dbReference type="Proteomes" id="UP001055811">
    <property type="component" value="Linkage Group LG07"/>
</dbReference>
<protein>
    <submittedName>
        <fullName evidence="1">Uncharacterized protein</fullName>
    </submittedName>
</protein>